<keyword evidence="2" id="KW-1003">Cell membrane</keyword>
<dbReference type="InterPro" id="IPR005548">
    <property type="entry name" value="Cell_div_FtsQ/DivIB_C"/>
</dbReference>
<evidence type="ECO:0000259" key="9">
    <source>
        <dbReference type="PROSITE" id="PS51779"/>
    </source>
</evidence>
<dbReference type="AlphaFoldDB" id="A0A382C0V4"/>
<dbReference type="GO" id="GO:0090529">
    <property type="term" value="P:cell septum assembly"/>
    <property type="evidence" value="ECO:0007669"/>
    <property type="project" value="InterPro"/>
</dbReference>
<evidence type="ECO:0000256" key="2">
    <source>
        <dbReference type="ARBA" id="ARBA00022475"/>
    </source>
</evidence>
<evidence type="ECO:0000256" key="7">
    <source>
        <dbReference type="ARBA" id="ARBA00023136"/>
    </source>
</evidence>
<dbReference type="PANTHER" id="PTHR35851">
    <property type="entry name" value="CELL DIVISION PROTEIN FTSQ"/>
    <property type="match status" value="1"/>
</dbReference>
<dbReference type="InterPro" id="IPR034746">
    <property type="entry name" value="POTRA"/>
</dbReference>
<dbReference type="InterPro" id="IPR013685">
    <property type="entry name" value="POTRA_FtsQ_type"/>
</dbReference>
<comment type="subcellular location">
    <subcellularLocation>
        <location evidence="1">Membrane</location>
    </subcellularLocation>
</comment>
<evidence type="ECO:0000256" key="6">
    <source>
        <dbReference type="ARBA" id="ARBA00022989"/>
    </source>
</evidence>
<evidence type="ECO:0000256" key="8">
    <source>
        <dbReference type="ARBA" id="ARBA00023306"/>
    </source>
</evidence>
<dbReference type="Gene3D" id="3.10.20.310">
    <property type="entry name" value="membrane protein fhac"/>
    <property type="match status" value="1"/>
</dbReference>
<organism evidence="10">
    <name type="scientific">marine metagenome</name>
    <dbReference type="NCBI Taxonomy" id="408172"/>
    <lineage>
        <taxon>unclassified sequences</taxon>
        <taxon>metagenomes</taxon>
        <taxon>ecological metagenomes</taxon>
    </lineage>
</organism>
<keyword evidence="5" id="KW-0812">Transmembrane</keyword>
<keyword evidence="3" id="KW-0997">Cell inner membrane</keyword>
<proteinExistence type="inferred from homology"/>
<keyword evidence="8" id="KW-0131">Cell cycle</keyword>
<keyword evidence="6" id="KW-1133">Transmembrane helix</keyword>
<evidence type="ECO:0000256" key="1">
    <source>
        <dbReference type="ARBA" id="ARBA00004370"/>
    </source>
</evidence>
<evidence type="ECO:0000256" key="5">
    <source>
        <dbReference type="ARBA" id="ARBA00022692"/>
    </source>
</evidence>
<gene>
    <name evidence="10" type="ORF">METZ01_LOCUS172560</name>
</gene>
<keyword evidence="4" id="KW-0132">Cell division</keyword>
<dbReference type="Pfam" id="PF03799">
    <property type="entry name" value="FtsQ_DivIB_C"/>
    <property type="match status" value="1"/>
</dbReference>
<dbReference type="InterPro" id="IPR026579">
    <property type="entry name" value="FtsQ"/>
</dbReference>
<dbReference type="PANTHER" id="PTHR35851:SF1">
    <property type="entry name" value="CELL DIVISION PROTEIN FTSQ"/>
    <property type="match status" value="1"/>
</dbReference>
<keyword evidence="7" id="KW-0472">Membrane</keyword>
<dbReference type="PROSITE" id="PS51779">
    <property type="entry name" value="POTRA"/>
    <property type="match status" value="1"/>
</dbReference>
<evidence type="ECO:0000313" key="10">
    <source>
        <dbReference type="EMBL" id="SVB19706.1"/>
    </source>
</evidence>
<name>A0A382C0V4_9ZZZZ</name>
<dbReference type="HAMAP" id="MF_00911">
    <property type="entry name" value="FtsQ_subfam"/>
    <property type="match status" value="1"/>
</dbReference>
<reference evidence="10" key="1">
    <citation type="submission" date="2018-05" db="EMBL/GenBank/DDBJ databases">
        <authorList>
            <person name="Lanie J.A."/>
            <person name="Ng W.-L."/>
            <person name="Kazmierczak K.M."/>
            <person name="Andrzejewski T.M."/>
            <person name="Davidsen T.M."/>
            <person name="Wayne K.J."/>
            <person name="Tettelin H."/>
            <person name="Glass J.I."/>
            <person name="Rusch D."/>
            <person name="Podicherti R."/>
            <person name="Tsui H.-C.T."/>
            <person name="Winkler M.E."/>
        </authorList>
    </citation>
    <scope>NUCLEOTIDE SEQUENCE</scope>
</reference>
<sequence length="253" mass="28696">MLVGTAIGLGCLWIWKTGLFQELAGKTRWQFITGSAKYGFAVREVYVKGRIETNKELLLNTLRLKRGTPILAFDPEAALERVTALPWIRTAVIERQLPDVVYLSLVERKPLALWQHKGDFTLIDTSGEIIPLNNIGKFNNLKIVVGWNAPKHASNLLGILAVAPELAKRVKAAVRVGDRRWDIKMDNDLEVYLPELEPVSAWVQLAELQELHDLMEEDIAIVDLRLPDRIILRQSPKTEEDMELKSNRTSKQS</sequence>
<dbReference type="Pfam" id="PF08478">
    <property type="entry name" value="POTRA_1"/>
    <property type="match status" value="1"/>
</dbReference>
<feature type="domain" description="POTRA" evidence="9">
    <location>
        <begin position="40"/>
        <end position="108"/>
    </location>
</feature>
<dbReference type="EMBL" id="UINC01032290">
    <property type="protein sequence ID" value="SVB19706.1"/>
    <property type="molecule type" value="Genomic_DNA"/>
</dbReference>
<protein>
    <recommendedName>
        <fullName evidence="9">POTRA domain-containing protein</fullName>
    </recommendedName>
</protein>
<accession>A0A382C0V4</accession>
<evidence type="ECO:0000256" key="4">
    <source>
        <dbReference type="ARBA" id="ARBA00022618"/>
    </source>
</evidence>
<dbReference type="GO" id="GO:0016020">
    <property type="term" value="C:membrane"/>
    <property type="evidence" value="ECO:0007669"/>
    <property type="project" value="UniProtKB-SubCell"/>
</dbReference>
<feature type="non-terminal residue" evidence="10">
    <location>
        <position position="253"/>
    </location>
</feature>
<evidence type="ECO:0000256" key="3">
    <source>
        <dbReference type="ARBA" id="ARBA00022519"/>
    </source>
</evidence>